<dbReference type="EMBL" id="ML976977">
    <property type="protein sequence ID" value="KAF1963774.1"/>
    <property type="molecule type" value="Genomic_DNA"/>
</dbReference>
<dbReference type="AlphaFoldDB" id="A0A6A5UGK8"/>
<protein>
    <submittedName>
        <fullName evidence="1">Uncharacterized protein</fullName>
    </submittedName>
</protein>
<evidence type="ECO:0000313" key="2">
    <source>
        <dbReference type="Proteomes" id="UP000800035"/>
    </source>
</evidence>
<name>A0A6A5UGK8_9PLEO</name>
<proteinExistence type="predicted"/>
<organism evidence="1 2">
    <name type="scientific">Byssothecium circinans</name>
    <dbReference type="NCBI Taxonomy" id="147558"/>
    <lineage>
        <taxon>Eukaryota</taxon>
        <taxon>Fungi</taxon>
        <taxon>Dikarya</taxon>
        <taxon>Ascomycota</taxon>
        <taxon>Pezizomycotina</taxon>
        <taxon>Dothideomycetes</taxon>
        <taxon>Pleosporomycetidae</taxon>
        <taxon>Pleosporales</taxon>
        <taxon>Massarineae</taxon>
        <taxon>Massarinaceae</taxon>
        <taxon>Byssothecium</taxon>
    </lineage>
</organism>
<evidence type="ECO:0000313" key="1">
    <source>
        <dbReference type="EMBL" id="KAF1963774.1"/>
    </source>
</evidence>
<dbReference type="OrthoDB" id="3521506at2759"/>
<dbReference type="Proteomes" id="UP000800035">
    <property type="component" value="Unassembled WGS sequence"/>
</dbReference>
<sequence length="102" mass="11614">MGKKPRKLAIEFIEDISHDKLLGFSSKTGARIAEDDNYHLNMQTITTNKPRQYNIQVQASKNSPNRNVARIAPKMVPTLLVPYDMSMTPDEIREDLINALNM</sequence>
<accession>A0A6A5UGK8</accession>
<keyword evidence="2" id="KW-1185">Reference proteome</keyword>
<gene>
    <name evidence="1" type="ORF">CC80DRAFT_498892</name>
</gene>
<reference evidence="1" key="1">
    <citation type="journal article" date="2020" name="Stud. Mycol.">
        <title>101 Dothideomycetes genomes: a test case for predicting lifestyles and emergence of pathogens.</title>
        <authorList>
            <person name="Haridas S."/>
            <person name="Albert R."/>
            <person name="Binder M."/>
            <person name="Bloem J."/>
            <person name="Labutti K."/>
            <person name="Salamov A."/>
            <person name="Andreopoulos B."/>
            <person name="Baker S."/>
            <person name="Barry K."/>
            <person name="Bills G."/>
            <person name="Bluhm B."/>
            <person name="Cannon C."/>
            <person name="Castanera R."/>
            <person name="Culley D."/>
            <person name="Daum C."/>
            <person name="Ezra D."/>
            <person name="Gonzalez J."/>
            <person name="Henrissat B."/>
            <person name="Kuo A."/>
            <person name="Liang C."/>
            <person name="Lipzen A."/>
            <person name="Lutzoni F."/>
            <person name="Magnuson J."/>
            <person name="Mondo S."/>
            <person name="Nolan M."/>
            <person name="Ohm R."/>
            <person name="Pangilinan J."/>
            <person name="Park H.-J."/>
            <person name="Ramirez L."/>
            <person name="Alfaro M."/>
            <person name="Sun H."/>
            <person name="Tritt A."/>
            <person name="Yoshinaga Y."/>
            <person name="Zwiers L.-H."/>
            <person name="Turgeon B."/>
            <person name="Goodwin S."/>
            <person name="Spatafora J."/>
            <person name="Crous P."/>
            <person name="Grigoriev I."/>
        </authorList>
    </citation>
    <scope>NUCLEOTIDE SEQUENCE</scope>
    <source>
        <strain evidence="1">CBS 675.92</strain>
    </source>
</reference>